<dbReference type="AlphaFoldDB" id="A0A812G900"/>
<name>A0A812G900_9DINO</name>
<dbReference type="Gene3D" id="1.25.40.20">
    <property type="entry name" value="Ankyrin repeat-containing domain"/>
    <property type="match status" value="2"/>
</dbReference>
<dbReference type="Proteomes" id="UP000604046">
    <property type="component" value="Unassembled WGS sequence"/>
</dbReference>
<dbReference type="EMBL" id="CAJNDS010000002">
    <property type="protein sequence ID" value="CAE6911559.1"/>
    <property type="molecule type" value="Genomic_DNA"/>
</dbReference>
<dbReference type="InterPro" id="IPR002110">
    <property type="entry name" value="Ankyrin_rpt"/>
</dbReference>
<feature type="repeat" description="ANK" evidence="3">
    <location>
        <begin position="139"/>
        <end position="171"/>
    </location>
</feature>
<sequence>MVRIIVCTLRGEPQQILSDEAVFSVEKLKEHLGVLDQGCFLSTIVHNNAALDDATDLAAFSQPVEVNLVQHASHWSPHLLSAARGPDISEVEGALRRFADPNSQDDNGWTALSFAACRGDIDMVKLLCKAGADPELGPDDNAPLHLAVREGCLRVVDYLLVKRCDVNQPDSYGVTPLQVAAEEGHEELLASLCEAGADMEATDDENVTPLLEACRVGEVGAVKSLLERRAEVDKVTLNGSSAQDLLMASLRMRQHSAEKALQIRELARDLNAST</sequence>
<reference evidence="4" key="1">
    <citation type="submission" date="2021-02" db="EMBL/GenBank/DDBJ databases">
        <authorList>
            <person name="Dougan E. K."/>
            <person name="Rhodes N."/>
            <person name="Thang M."/>
            <person name="Chan C."/>
        </authorList>
    </citation>
    <scope>NUCLEOTIDE SEQUENCE</scope>
</reference>
<organism evidence="4 5">
    <name type="scientific">Symbiodinium natans</name>
    <dbReference type="NCBI Taxonomy" id="878477"/>
    <lineage>
        <taxon>Eukaryota</taxon>
        <taxon>Sar</taxon>
        <taxon>Alveolata</taxon>
        <taxon>Dinophyceae</taxon>
        <taxon>Suessiales</taxon>
        <taxon>Symbiodiniaceae</taxon>
        <taxon>Symbiodinium</taxon>
    </lineage>
</organism>
<feature type="repeat" description="ANK" evidence="3">
    <location>
        <begin position="172"/>
        <end position="204"/>
    </location>
</feature>
<evidence type="ECO:0000313" key="5">
    <source>
        <dbReference type="Proteomes" id="UP000604046"/>
    </source>
</evidence>
<dbReference type="PROSITE" id="PS50297">
    <property type="entry name" value="ANK_REP_REGION"/>
    <property type="match status" value="3"/>
</dbReference>
<dbReference type="PROSITE" id="PS50088">
    <property type="entry name" value="ANK_REPEAT"/>
    <property type="match status" value="3"/>
</dbReference>
<evidence type="ECO:0000256" key="3">
    <source>
        <dbReference type="PROSITE-ProRule" id="PRU00023"/>
    </source>
</evidence>
<dbReference type="InterPro" id="IPR036770">
    <property type="entry name" value="Ankyrin_rpt-contain_sf"/>
</dbReference>
<accession>A0A812G900</accession>
<evidence type="ECO:0000256" key="2">
    <source>
        <dbReference type="ARBA" id="ARBA00023043"/>
    </source>
</evidence>
<dbReference type="Pfam" id="PF12796">
    <property type="entry name" value="Ank_2"/>
    <property type="match status" value="1"/>
</dbReference>
<feature type="repeat" description="ANK" evidence="3">
    <location>
        <begin position="107"/>
        <end position="139"/>
    </location>
</feature>
<keyword evidence="1" id="KW-0677">Repeat</keyword>
<proteinExistence type="predicted"/>
<evidence type="ECO:0000256" key="1">
    <source>
        <dbReference type="ARBA" id="ARBA00022737"/>
    </source>
</evidence>
<gene>
    <name evidence="4" type="primary">Kidins220</name>
    <name evidence="4" type="ORF">SNAT2548_LOCUS121</name>
</gene>
<comment type="caution">
    <text evidence="4">The sequence shown here is derived from an EMBL/GenBank/DDBJ whole genome shotgun (WGS) entry which is preliminary data.</text>
</comment>
<dbReference type="Pfam" id="PF13637">
    <property type="entry name" value="Ank_4"/>
    <property type="match status" value="1"/>
</dbReference>
<dbReference type="SMART" id="SM00248">
    <property type="entry name" value="ANK"/>
    <property type="match status" value="4"/>
</dbReference>
<keyword evidence="5" id="KW-1185">Reference proteome</keyword>
<dbReference type="PANTHER" id="PTHR24171">
    <property type="entry name" value="ANKYRIN REPEAT DOMAIN-CONTAINING PROTEIN 39-RELATED"/>
    <property type="match status" value="1"/>
</dbReference>
<evidence type="ECO:0000313" key="4">
    <source>
        <dbReference type="EMBL" id="CAE6911559.1"/>
    </source>
</evidence>
<dbReference type="SUPFAM" id="SSF48403">
    <property type="entry name" value="Ankyrin repeat"/>
    <property type="match status" value="1"/>
</dbReference>
<protein>
    <submittedName>
        <fullName evidence="4">Kidins220 protein</fullName>
    </submittedName>
</protein>
<keyword evidence="2 3" id="KW-0040">ANK repeat</keyword>
<dbReference type="OrthoDB" id="194358at2759"/>